<feature type="transmembrane region" description="Helical" evidence="3">
    <location>
        <begin position="338"/>
        <end position="362"/>
    </location>
</feature>
<evidence type="ECO:0000259" key="4">
    <source>
        <dbReference type="Pfam" id="PF06808"/>
    </source>
</evidence>
<comment type="subcellular location">
    <subcellularLocation>
        <location evidence="1">Cell inner membrane</location>
        <topology evidence="1">Multi-pass membrane protein</topology>
    </subcellularLocation>
</comment>
<keyword evidence="6" id="KW-1185">Reference proteome</keyword>
<feature type="region of interest" description="Disordered" evidence="2">
    <location>
        <begin position="1"/>
        <end position="21"/>
    </location>
</feature>
<feature type="transmembrane region" description="Helical" evidence="3">
    <location>
        <begin position="592"/>
        <end position="617"/>
    </location>
</feature>
<dbReference type="Pfam" id="PF06808">
    <property type="entry name" value="DctM"/>
    <property type="match status" value="1"/>
</dbReference>
<feature type="transmembrane region" description="Helical" evidence="3">
    <location>
        <begin position="39"/>
        <end position="60"/>
    </location>
</feature>
<dbReference type="EMBL" id="PHIG01000029">
    <property type="protein sequence ID" value="PJK30289.1"/>
    <property type="molecule type" value="Genomic_DNA"/>
</dbReference>
<feature type="transmembrane region" description="Helical" evidence="3">
    <location>
        <begin position="441"/>
        <end position="459"/>
    </location>
</feature>
<comment type="caution">
    <text evidence="5">The sequence shown here is derived from an EMBL/GenBank/DDBJ whole genome shotgun (WGS) entry which is preliminary data.</text>
</comment>
<dbReference type="GO" id="GO:0022857">
    <property type="term" value="F:transmembrane transporter activity"/>
    <property type="evidence" value="ECO:0007669"/>
    <property type="project" value="UniProtKB-UniRule"/>
</dbReference>
<sequence length="682" mass="73057">MNQSAGKEPAGPAGGPPDAARPKMAVADAENRYRPLSPFWRGILMTATVITVLLSIYMLFNLGHTFGYVPVDTQYFFILLALLLPLCLLVFPLRKAGKAGSHGTERALFGFDLLLMAAAVGANVYLFTYARDIVNLGWEWAAPTHIQIASGILWLLVLEATRRAAGLSVVLIVLVFSTYPLYGEWLPDPLETFENEPFGKTVAYHAISSESILGIPFRAFANLVIGFLMFGVALQHTGGGKFFINLAFSLLGHVRGGPAKVAIFSSGLMGSMSGSVITNVLTTGSLSIPAMKRTGFKAHYAAGVEACASTGGVLMPPIMGATAFIMAIYLNVPYSEIIIAAAIPSFLYFFGLFMQIDAYAAWMGLKGLPRHEMPSVRETIKEGWHYIFVFLLLVFMLLYLQREALAPYYATALLIVLNQVTPGNRWGWKEIENFITGVGRLFAELAAILAGIGMIVGALSMTAKISTLANELLSMAGGDIFLLLLMGALASFIMGIGVTVTVAYIILAITLAPALTQSGLNPMAVHMFMLYWGMLSFITPPVALGAFAAASLAGSNPMRTGFEAMRLGSVIYFIPFFFVLNPGLIMQGTVPQVLVVTGTAVVGVVLLASALQGYMIGVGKLTHHRMLQWPIRFAVGLAALLFLAPGGELTGYTHVELVIAGLVIGLPAVALAWIQARSHAVA</sequence>
<proteinExistence type="predicted"/>
<evidence type="ECO:0000256" key="1">
    <source>
        <dbReference type="RuleBase" id="RU369079"/>
    </source>
</evidence>
<dbReference type="PANTHER" id="PTHR43849">
    <property type="entry name" value="BLL3936 PROTEIN"/>
    <property type="match status" value="1"/>
</dbReference>
<feature type="compositionally biased region" description="Low complexity" evidence="2">
    <location>
        <begin position="1"/>
        <end position="11"/>
    </location>
</feature>
<dbReference type="InterPro" id="IPR011853">
    <property type="entry name" value="TRAP_DctM-Dct_fused"/>
</dbReference>
<keyword evidence="1" id="KW-1003">Cell membrane</keyword>
<dbReference type="NCBIfam" id="TIGR02123">
    <property type="entry name" value="TRAP_fused"/>
    <property type="match status" value="1"/>
</dbReference>
<organism evidence="5 6">
    <name type="scientific">Minwuia thermotolerans</name>
    <dbReference type="NCBI Taxonomy" id="2056226"/>
    <lineage>
        <taxon>Bacteria</taxon>
        <taxon>Pseudomonadati</taxon>
        <taxon>Pseudomonadota</taxon>
        <taxon>Alphaproteobacteria</taxon>
        <taxon>Minwuiales</taxon>
        <taxon>Minwuiaceae</taxon>
        <taxon>Minwuia</taxon>
    </lineage>
</organism>
<dbReference type="PANTHER" id="PTHR43849:SF2">
    <property type="entry name" value="BLL3936 PROTEIN"/>
    <property type="match status" value="1"/>
</dbReference>
<evidence type="ECO:0000313" key="6">
    <source>
        <dbReference type="Proteomes" id="UP000229498"/>
    </source>
</evidence>
<dbReference type="AlphaFoldDB" id="A0A2M9G3J0"/>
<reference evidence="5 6" key="1">
    <citation type="submission" date="2017-11" db="EMBL/GenBank/DDBJ databases">
        <title>Draft genome sequence of Rhizobiales bacterium SY3-13.</title>
        <authorList>
            <person name="Sun C."/>
        </authorList>
    </citation>
    <scope>NUCLEOTIDE SEQUENCE [LARGE SCALE GENOMIC DNA]</scope>
    <source>
        <strain evidence="5 6">SY3-13</strain>
    </source>
</reference>
<feature type="transmembrane region" description="Helical" evidence="3">
    <location>
        <begin position="106"/>
        <end position="128"/>
    </location>
</feature>
<feature type="domain" description="TRAP C4-dicarboxylate transport system permease DctM subunit" evidence="4">
    <location>
        <begin position="152"/>
        <end position="592"/>
    </location>
</feature>
<name>A0A2M9G3J0_9PROT</name>
<feature type="transmembrane region" description="Helical" evidence="3">
    <location>
        <begin position="480"/>
        <end position="509"/>
    </location>
</feature>
<feature type="transmembrane region" description="Helical" evidence="3">
    <location>
        <begin position="529"/>
        <end position="552"/>
    </location>
</feature>
<accession>A0A2M9G3J0</accession>
<feature type="transmembrane region" description="Helical" evidence="3">
    <location>
        <begin position="140"/>
        <end position="157"/>
    </location>
</feature>
<feature type="transmembrane region" description="Helical" evidence="3">
    <location>
        <begin position="629"/>
        <end position="646"/>
    </location>
</feature>
<keyword evidence="1" id="KW-0813">Transport</keyword>
<keyword evidence="3" id="KW-1133">Transmembrane helix</keyword>
<dbReference type="GO" id="GO:0005886">
    <property type="term" value="C:plasma membrane"/>
    <property type="evidence" value="ECO:0007669"/>
    <property type="project" value="UniProtKB-SubCell"/>
</dbReference>
<evidence type="ECO:0000256" key="3">
    <source>
        <dbReference type="SAM" id="Phobius"/>
    </source>
</evidence>
<feature type="transmembrane region" description="Helical" evidence="3">
    <location>
        <begin position="564"/>
        <end position="586"/>
    </location>
</feature>
<dbReference type="OrthoDB" id="9759894at2"/>
<feature type="transmembrane region" description="Helical" evidence="3">
    <location>
        <begin position="652"/>
        <end position="674"/>
    </location>
</feature>
<feature type="transmembrane region" description="Helical" evidence="3">
    <location>
        <begin position="313"/>
        <end position="332"/>
    </location>
</feature>
<feature type="transmembrane region" description="Helical" evidence="3">
    <location>
        <begin position="215"/>
        <end position="234"/>
    </location>
</feature>
<gene>
    <name evidence="5" type="ORF">CVT23_07855</name>
</gene>
<keyword evidence="1" id="KW-0997">Cell inner membrane</keyword>
<keyword evidence="3" id="KW-0812">Transmembrane</keyword>
<evidence type="ECO:0000313" key="5">
    <source>
        <dbReference type="EMBL" id="PJK30289.1"/>
    </source>
</evidence>
<keyword evidence="3" id="KW-0472">Membrane</keyword>
<feature type="transmembrane region" description="Helical" evidence="3">
    <location>
        <begin position="164"/>
        <end position="182"/>
    </location>
</feature>
<protein>
    <submittedName>
        <fullName evidence="5">C4-dicarboxylate ABC transporter</fullName>
    </submittedName>
</protein>
<comment type="function">
    <text evidence="1">Part of the tripartite ATP-independent periplasmic (TRAP) transport system.</text>
</comment>
<evidence type="ECO:0000256" key="2">
    <source>
        <dbReference type="SAM" id="MobiDB-lite"/>
    </source>
</evidence>
<feature type="transmembrane region" description="Helical" evidence="3">
    <location>
        <begin position="75"/>
        <end position="94"/>
    </location>
</feature>
<feature type="transmembrane region" description="Helical" evidence="3">
    <location>
        <begin position="383"/>
        <end position="400"/>
    </location>
</feature>
<dbReference type="Proteomes" id="UP000229498">
    <property type="component" value="Unassembled WGS sequence"/>
</dbReference>
<dbReference type="InterPro" id="IPR010656">
    <property type="entry name" value="DctM"/>
</dbReference>